<evidence type="ECO:0000256" key="2">
    <source>
        <dbReference type="SAM" id="Phobius"/>
    </source>
</evidence>
<dbReference type="AlphaFoldDB" id="A0A3A1NK50"/>
<dbReference type="GO" id="GO:0003677">
    <property type="term" value="F:DNA binding"/>
    <property type="evidence" value="ECO:0007669"/>
    <property type="project" value="InterPro"/>
</dbReference>
<dbReference type="SUPFAM" id="SSF46894">
    <property type="entry name" value="C-terminal effector domain of the bipartite response regulators"/>
    <property type="match status" value="1"/>
</dbReference>
<evidence type="ECO:0000259" key="3">
    <source>
        <dbReference type="SMART" id="SM00421"/>
    </source>
</evidence>
<dbReference type="InterPro" id="IPR011622">
    <property type="entry name" value="7TMR_DISM_rcpt_extracell_dom2"/>
</dbReference>
<feature type="domain" description="HTH luxR-type" evidence="3">
    <location>
        <begin position="485"/>
        <end position="542"/>
    </location>
</feature>
<evidence type="ECO:0000313" key="5">
    <source>
        <dbReference type="EMBL" id="TXJ93918.1"/>
    </source>
</evidence>
<dbReference type="RefSeq" id="WP_119647674.1">
    <property type="nucleotide sequence ID" value="NZ_QXFI01000026.1"/>
</dbReference>
<dbReference type="EMBL" id="VNWK01000026">
    <property type="protein sequence ID" value="TXJ93918.1"/>
    <property type="molecule type" value="Genomic_DNA"/>
</dbReference>
<reference evidence="5 7" key="2">
    <citation type="submission" date="2019-07" db="EMBL/GenBank/DDBJ databases">
        <title>Draft genome of two Muricauda strains isolated from deep sea.</title>
        <authorList>
            <person name="Sun C."/>
        </authorList>
    </citation>
    <scope>NUCLEOTIDE SEQUENCE [LARGE SCALE GENOMIC DNA]</scope>
    <source>
        <strain evidence="5 7">72</strain>
    </source>
</reference>
<dbReference type="Proteomes" id="UP000266691">
    <property type="component" value="Unassembled WGS sequence"/>
</dbReference>
<dbReference type="InterPro" id="IPR016032">
    <property type="entry name" value="Sig_transdc_resp-reg_C-effctor"/>
</dbReference>
<evidence type="ECO:0000313" key="4">
    <source>
        <dbReference type="EMBL" id="RIV44014.1"/>
    </source>
</evidence>
<dbReference type="InterPro" id="IPR036388">
    <property type="entry name" value="WH-like_DNA-bd_sf"/>
</dbReference>
<dbReference type="InterPro" id="IPR000792">
    <property type="entry name" value="Tscrpt_reg_LuxR_C"/>
</dbReference>
<evidence type="ECO:0000256" key="1">
    <source>
        <dbReference type="SAM" id="Coils"/>
    </source>
</evidence>
<feature type="transmembrane region" description="Helical" evidence="2">
    <location>
        <begin position="250"/>
        <end position="269"/>
    </location>
</feature>
<name>A0A3A1NK50_9FLAO</name>
<evidence type="ECO:0000313" key="6">
    <source>
        <dbReference type="Proteomes" id="UP000266691"/>
    </source>
</evidence>
<dbReference type="Proteomes" id="UP000321621">
    <property type="component" value="Unassembled WGS sequence"/>
</dbReference>
<feature type="transmembrane region" description="Helical" evidence="2">
    <location>
        <begin position="338"/>
        <end position="356"/>
    </location>
</feature>
<keyword evidence="1" id="KW-0175">Coiled coil</keyword>
<dbReference type="EMBL" id="QXFI01000026">
    <property type="protein sequence ID" value="RIV44014.1"/>
    <property type="molecule type" value="Genomic_DNA"/>
</dbReference>
<dbReference type="OrthoDB" id="1090267at2"/>
<evidence type="ECO:0000313" key="7">
    <source>
        <dbReference type="Proteomes" id="UP000321621"/>
    </source>
</evidence>
<keyword evidence="2" id="KW-1133">Transmembrane helix</keyword>
<dbReference type="Gene3D" id="2.60.40.2380">
    <property type="match status" value="1"/>
</dbReference>
<feature type="transmembrane region" description="Helical" evidence="2">
    <location>
        <begin position="313"/>
        <end position="331"/>
    </location>
</feature>
<keyword evidence="2" id="KW-0812">Transmembrane</keyword>
<feature type="coiled-coil region" evidence="1">
    <location>
        <begin position="400"/>
        <end position="441"/>
    </location>
</feature>
<keyword evidence="2" id="KW-0472">Membrane</keyword>
<comment type="caution">
    <text evidence="4">The sequence shown here is derived from an EMBL/GenBank/DDBJ whole genome shotgun (WGS) entry which is preliminary data.</text>
</comment>
<keyword evidence="7" id="KW-1185">Reference proteome</keyword>
<organism evidence="4 6">
    <name type="scientific">Flagellimonas pelagia</name>
    <dbReference type="NCBI Taxonomy" id="2306998"/>
    <lineage>
        <taxon>Bacteria</taxon>
        <taxon>Pseudomonadati</taxon>
        <taxon>Bacteroidota</taxon>
        <taxon>Flavobacteriia</taxon>
        <taxon>Flavobacteriales</taxon>
        <taxon>Flavobacteriaceae</taxon>
        <taxon>Flagellimonas</taxon>
    </lineage>
</organism>
<feature type="transmembrane region" description="Helical" evidence="2">
    <location>
        <begin position="368"/>
        <end position="388"/>
    </location>
</feature>
<feature type="transmembrane region" description="Helical" evidence="2">
    <location>
        <begin position="218"/>
        <end position="238"/>
    </location>
</feature>
<dbReference type="SMART" id="SM00421">
    <property type="entry name" value="HTH_LUXR"/>
    <property type="match status" value="1"/>
</dbReference>
<gene>
    <name evidence="4" type="ORF">D2V05_10985</name>
    <name evidence="5" type="ORF">FQ017_10875</name>
</gene>
<dbReference type="Gene3D" id="1.10.10.10">
    <property type="entry name" value="Winged helix-like DNA-binding domain superfamily/Winged helix DNA-binding domain"/>
    <property type="match status" value="1"/>
</dbReference>
<proteinExistence type="predicted"/>
<protein>
    <recommendedName>
        <fullName evidence="3">HTH luxR-type domain-containing protein</fullName>
    </recommendedName>
</protein>
<feature type="transmembrane region" description="Helical" evidence="2">
    <location>
        <begin position="281"/>
        <end position="301"/>
    </location>
</feature>
<reference evidence="4 6" key="1">
    <citation type="submission" date="2018-08" db="EMBL/GenBank/DDBJ databases">
        <title>Proposal of Muricauda 72 sp.nov. and Muricauda NH166 sp.nov., isolated from seawater.</title>
        <authorList>
            <person name="Cheng H."/>
            <person name="Wu Y.-H."/>
            <person name="Guo L.-L."/>
            <person name="Xu X.-W."/>
        </authorList>
    </citation>
    <scope>NUCLEOTIDE SEQUENCE [LARGE SCALE GENOMIC DNA]</scope>
    <source>
        <strain evidence="4 6">72</strain>
    </source>
</reference>
<sequence length="545" mass="63157">MRNLPLIILFLAILQLGHSQSFVVGNEPLGQKKFLDDDQVFIYQDPEGKLTFEAIAHPNFQNNFKPRSQFKDYASTGNLWLRFTIINNTDQRKDLVFYANDWDIQYFTLDKTNFPIFAQPQGVLVKTYNDHLYSGEDADGKIADDILPHSSKTYYVKTKGILKELAFKDYDFIAVSDRQSADSRALFDLWSIGIYAGVLLLILFGDFYLMVTAYKRSYLFYALYSSCHLFFFTGYYQIPTLFSFQWPFSHSLFLPITAILYLAFIHSYLSLSTVNKLISRLFKIYIFLGSLVILILFYLNLTDMVAYYKLLPLANKVNLFSILVGTLLLIKIPGKLKYFVFLGSVFIILGATLTWITQYHNAYAQTFFYSFAGNALEKITFLFGIFYLHNQEQTASRIKLMNAQKQLELSQQQLTNFSNSIKEKNRLIETFEAQMEQSKANQSQKQEYIKQLTNSIILTEADWDNFKSIFEEVYPNFFFMLKQDYPQITQAEIRLIAMLKLNLNNKEIGGMLGISPESVIKTKYRLRKKLATSEQGDLASLLEEI</sequence>
<dbReference type="Pfam" id="PF07696">
    <property type="entry name" value="7TMR-DISMED2"/>
    <property type="match status" value="1"/>
</dbReference>
<feature type="transmembrane region" description="Helical" evidence="2">
    <location>
        <begin position="189"/>
        <end position="211"/>
    </location>
</feature>
<accession>A0A3A1NK50</accession>
<dbReference type="GO" id="GO:0006355">
    <property type="term" value="P:regulation of DNA-templated transcription"/>
    <property type="evidence" value="ECO:0007669"/>
    <property type="project" value="InterPro"/>
</dbReference>